<dbReference type="Proteomes" id="UP000321440">
    <property type="component" value="Unassembled WGS sequence"/>
</dbReference>
<evidence type="ECO:0008006" key="3">
    <source>
        <dbReference type="Google" id="ProtNLM"/>
    </source>
</evidence>
<comment type="caution">
    <text evidence="1">The sequence shown here is derived from an EMBL/GenBank/DDBJ whole genome shotgun (WGS) entry which is preliminary data.</text>
</comment>
<dbReference type="Gene3D" id="3.40.630.30">
    <property type="match status" value="1"/>
</dbReference>
<dbReference type="RefSeq" id="WP_146817766.1">
    <property type="nucleotide sequence ID" value="NZ_BJYA01000018.1"/>
</dbReference>
<gene>
    <name evidence="1" type="ORF">AHA02nite_25000</name>
</gene>
<evidence type="ECO:0000313" key="1">
    <source>
        <dbReference type="EMBL" id="GEN46724.1"/>
    </source>
</evidence>
<dbReference type="OrthoDB" id="9799321at2"/>
<proteinExistence type="predicted"/>
<dbReference type="EMBL" id="BJYA01000018">
    <property type="protein sequence ID" value="GEN46724.1"/>
    <property type="molecule type" value="Genomic_DNA"/>
</dbReference>
<evidence type="ECO:0000313" key="2">
    <source>
        <dbReference type="Proteomes" id="UP000321440"/>
    </source>
</evidence>
<reference evidence="1 2" key="1">
    <citation type="submission" date="2019-07" db="EMBL/GenBank/DDBJ databases">
        <title>Whole genome shotgun sequence of Alkalibacillus haloalkaliphilus NBRC 103110.</title>
        <authorList>
            <person name="Hosoyama A."/>
            <person name="Uohara A."/>
            <person name="Ohji S."/>
            <person name="Ichikawa N."/>
        </authorList>
    </citation>
    <scope>NUCLEOTIDE SEQUENCE [LARGE SCALE GENOMIC DNA]</scope>
    <source>
        <strain evidence="1 2">NBRC 103110</strain>
    </source>
</reference>
<organism evidence="1 2">
    <name type="scientific">Alkalibacillus haloalkaliphilus</name>
    <dbReference type="NCBI Taxonomy" id="94136"/>
    <lineage>
        <taxon>Bacteria</taxon>
        <taxon>Bacillati</taxon>
        <taxon>Bacillota</taxon>
        <taxon>Bacilli</taxon>
        <taxon>Bacillales</taxon>
        <taxon>Bacillaceae</taxon>
        <taxon>Alkalibacillus</taxon>
    </lineage>
</organism>
<protein>
    <recommendedName>
        <fullName evidence="3">N-acetyltransferase domain-containing protein</fullName>
    </recommendedName>
</protein>
<name>A0A511W6J8_9BACI</name>
<accession>A0A511W6J8</accession>
<keyword evidence="2" id="KW-1185">Reference proteome</keyword>
<dbReference type="AlphaFoldDB" id="A0A511W6J8"/>
<sequence>MFYFKLNDDSELRLLEPRNAEKLFLLIDKSRYYLREWLSWVDSTEKVSDSEDFIRDSLNQLGNDNGFQAG</sequence>